<dbReference type="PROSITE" id="PS51371">
    <property type="entry name" value="CBS"/>
    <property type="match status" value="2"/>
</dbReference>
<comment type="caution">
    <text evidence="4">The sequence shown here is derived from an EMBL/GenBank/DDBJ whole genome shotgun (WGS) entry which is preliminary data.</text>
</comment>
<reference evidence="4 5" key="1">
    <citation type="submission" date="2018-11" db="EMBL/GenBank/DDBJ databases">
        <title>Genomic Encyclopedia of Type Strains, Phase IV (KMG-IV): sequencing the most valuable type-strain genomes for metagenomic binning, comparative biology and taxonomic classification.</title>
        <authorList>
            <person name="Goeker M."/>
        </authorList>
    </citation>
    <scope>NUCLEOTIDE SEQUENCE [LARGE SCALE GENOMIC DNA]</scope>
    <source>
        <strain evidence="4 5">DSM 100275</strain>
    </source>
</reference>
<evidence type="ECO:0000259" key="3">
    <source>
        <dbReference type="PROSITE" id="PS51371"/>
    </source>
</evidence>
<organism evidence="4 5">
    <name type="scientific">Inmirania thermothiophila</name>
    <dbReference type="NCBI Taxonomy" id="1750597"/>
    <lineage>
        <taxon>Bacteria</taxon>
        <taxon>Pseudomonadati</taxon>
        <taxon>Pseudomonadota</taxon>
        <taxon>Gammaproteobacteria</taxon>
        <taxon>Chromatiales</taxon>
        <taxon>Ectothiorhodospiraceae</taxon>
        <taxon>Inmirania</taxon>
    </lineage>
</organism>
<dbReference type="OrthoDB" id="9807125at2"/>
<dbReference type="Pfam" id="PF00571">
    <property type="entry name" value="CBS"/>
    <property type="match status" value="2"/>
</dbReference>
<evidence type="ECO:0000256" key="1">
    <source>
        <dbReference type="ARBA" id="ARBA00023122"/>
    </source>
</evidence>
<dbReference type="SUPFAM" id="SSF54631">
    <property type="entry name" value="CBS-domain pair"/>
    <property type="match status" value="1"/>
</dbReference>
<proteinExistence type="predicted"/>
<evidence type="ECO:0000256" key="2">
    <source>
        <dbReference type="PROSITE-ProRule" id="PRU00703"/>
    </source>
</evidence>
<dbReference type="Gene3D" id="3.10.580.10">
    <property type="entry name" value="CBS-domain"/>
    <property type="match status" value="1"/>
</dbReference>
<protein>
    <submittedName>
        <fullName evidence="4">CBS domain protein</fullName>
    </submittedName>
</protein>
<feature type="domain" description="CBS" evidence="3">
    <location>
        <begin position="77"/>
        <end position="133"/>
    </location>
</feature>
<dbReference type="PANTHER" id="PTHR43080">
    <property type="entry name" value="CBS DOMAIN-CONTAINING PROTEIN CBSX3, MITOCHONDRIAL"/>
    <property type="match status" value="1"/>
</dbReference>
<dbReference type="InterPro" id="IPR000644">
    <property type="entry name" value="CBS_dom"/>
</dbReference>
<dbReference type="InterPro" id="IPR046342">
    <property type="entry name" value="CBS_dom_sf"/>
</dbReference>
<gene>
    <name evidence="4" type="ORF">EDC57_0895</name>
</gene>
<dbReference type="CDD" id="cd04623">
    <property type="entry name" value="CBS_pair_bac_euk"/>
    <property type="match status" value="1"/>
</dbReference>
<keyword evidence="5" id="KW-1185">Reference proteome</keyword>
<dbReference type="InterPro" id="IPR044725">
    <property type="entry name" value="CBSX3_CBS_dom"/>
</dbReference>
<dbReference type="SMART" id="SM00116">
    <property type="entry name" value="CBS"/>
    <property type="match status" value="2"/>
</dbReference>
<evidence type="ECO:0000313" key="5">
    <source>
        <dbReference type="Proteomes" id="UP000276634"/>
    </source>
</evidence>
<name>A0A3N1Y894_9GAMM</name>
<accession>A0A3N1Y894</accession>
<evidence type="ECO:0000313" key="4">
    <source>
        <dbReference type="EMBL" id="ROR34980.1"/>
    </source>
</evidence>
<sequence length="146" mass="15873">MEAPLRRILEQKGGAVVGVDAQTTVREAVRRMNAERIGAVVVLDEGSVVGIFTERDVLARVVDAGRDPETTPVAEVMTASVATVSPDLTVGEAMLLVTERRFRHLPVLEEGRLVGMVSAGDLMRWLVRDQAAEIQQLVAYISGEYT</sequence>
<dbReference type="InterPro" id="IPR051257">
    <property type="entry name" value="Diverse_CBS-Domain"/>
</dbReference>
<feature type="domain" description="CBS" evidence="3">
    <location>
        <begin position="10"/>
        <end position="69"/>
    </location>
</feature>
<dbReference type="AlphaFoldDB" id="A0A3N1Y894"/>
<dbReference type="Proteomes" id="UP000276634">
    <property type="component" value="Unassembled WGS sequence"/>
</dbReference>
<dbReference type="RefSeq" id="WP_123400604.1">
    <property type="nucleotide sequence ID" value="NZ_RJVI01000001.1"/>
</dbReference>
<dbReference type="PANTHER" id="PTHR43080:SF2">
    <property type="entry name" value="CBS DOMAIN-CONTAINING PROTEIN"/>
    <property type="match status" value="1"/>
</dbReference>
<dbReference type="EMBL" id="RJVI01000001">
    <property type="protein sequence ID" value="ROR34980.1"/>
    <property type="molecule type" value="Genomic_DNA"/>
</dbReference>
<keyword evidence="1 2" id="KW-0129">CBS domain</keyword>